<sequence>MFRPKHFFKYGLVMLGLLLSHATVSQAMVNSLPVDLSLEANGQSNQITITPDEPLTVTISATALPTFTVLQPMDWWIVTSTPFGLFSYDGNTRGFVEGLALAEQVPLINDGKSLKVLDQVHLPLGSYRLYFGADLQANGALDTSLGYVQLNVDVVPTQAKTIRYLSNFKDDVDGWIGGFADLPVDADLEIYELAFGYETLPADLELSGSAPMLQGHNRSDDLFMFMKRAVSGLKPNTSYYAMFTIDVASNAAAGSMGIGGAPGEAVYLKAGVSITDPLLINTEGYWQISIDKGNQAVGGTNMVLLGNVAVETEEDKYKVKTLSNSEPFEFTTDSTGMIWLVIGSDSGFEGFTRLYYPDIKVTFEEKSK</sequence>
<dbReference type="EMBL" id="JH600070">
    <property type="protein sequence ID" value="EIJ42180.1"/>
    <property type="molecule type" value="Genomic_DNA"/>
</dbReference>
<protein>
    <submittedName>
        <fullName evidence="2">Uncharacterized protein</fullName>
    </submittedName>
</protein>
<name>I3CEY7_9GAMM</name>
<dbReference type="Proteomes" id="UP000005744">
    <property type="component" value="Unassembled WGS sequence"/>
</dbReference>
<accession>I3CEY7</accession>
<feature type="chain" id="PRO_5003668721" evidence="1">
    <location>
        <begin position="28"/>
        <end position="368"/>
    </location>
</feature>
<organism evidence="2 3">
    <name type="scientific">Beggiatoa alba B18LD</name>
    <dbReference type="NCBI Taxonomy" id="395493"/>
    <lineage>
        <taxon>Bacteria</taxon>
        <taxon>Pseudomonadati</taxon>
        <taxon>Pseudomonadota</taxon>
        <taxon>Gammaproteobacteria</taxon>
        <taxon>Thiotrichales</taxon>
        <taxon>Thiotrichaceae</taxon>
        <taxon>Beggiatoa</taxon>
    </lineage>
</organism>
<feature type="signal peptide" evidence="1">
    <location>
        <begin position="1"/>
        <end position="27"/>
    </location>
</feature>
<dbReference type="OrthoDB" id="6382175at2"/>
<reference evidence="2 3" key="1">
    <citation type="submission" date="2011-11" db="EMBL/GenBank/DDBJ databases">
        <title>Improved High-Quality Draft sequence of Beggiatoa alba B18lD.</title>
        <authorList>
            <consortium name="US DOE Joint Genome Institute"/>
            <person name="Lucas S."/>
            <person name="Han J."/>
            <person name="Lapidus A."/>
            <person name="Cheng J.-F."/>
            <person name="Goodwin L."/>
            <person name="Pitluck S."/>
            <person name="Peters L."/>
            <person name="Mikhailova N."/>
            <person name="Held B."/>
            <person name="Detter J.C."/>
            <person name="Han C."/>
            <person name="Tapia R."/>
            <person name="Land M."/>
            <person name="Hauser L."/>
            <person name="Kyrpides N."/>
            <person name="Ivanova N."/>
            <person name="Pagani I."/>
            <person name="Samuel K."/>
            <person name="Teske A."/>
            <person name="Mueller J."/>
            <person name="Woyke T."/>
        </authorList>
    </citation>
    <scope>NUCLEOTIDE SEQUENCE [LARGE SCALE GENOMIC DNA]</scope>
    <source>
        <strain evidence="2 3">B18LD</strain>
    </source>
</reference>
<proteinExistence type="predicted"/>
<evidence type="ECO:0000313" key="2">
    <source>
        <dbReference type="EMBL" id="EIJ42180.1"/>
    </source>
</evidence>
<evidence type="ECO:0000256" key="1">
    <source>
        <dbReference type="SAM" id="SignalP"/>
    </source>
</evidence>
<dbReference type="HOGENOM" id="CLU_751567_0_0_6"/>
<evidence type="ECO:0000313" key="3">
    <source>
        <dbReference type="Proteomes" id="UP000005744"/>
    </source>
</evidence>
<dbReference type="eggNOG" id="ENOG5030NBF">
    <property type="taxonomic scope" value="Bacteria"/>
</dbReference>
<dbReference type="AlphaFoldDB" id="I3CEY7"/>
<dbReference type="STRING" id="395493.BegalDRAFT_1283"/>
<gene>
    <name evidence="2" type="ORF">BegalDRAFT_1283</name>
</gene>
<dbReference type="RefSeq" id="WP_002684891.1">
    <property type="nucleotide sequence ID" value="NZ_JH600070.1"/>
</dbReference>
<keyword evidence="3" id="KW-1185">Reference proteome</keyword>
<keyword evidence="1" id="KW-0732">Signal</keyword>